<dbReference type="InterPro" id="IPR001272">
    <property type="entry name" value="PEP_carboxykinase_ATP"/>
</dbReference>
<dbReference type="GO" id="GO:0005524">
    <property type="term" value="F:ATP binding"/>
    <property type="evidence" value="ECO:0007669"/>
    <property type="project" value="UniProtKB-KW"/>
</dbReference>
<dbReference type="PIRSF" id="PIRSF006294">
    <property type="entry name" value="PEP_crbxkin"/>
    <property type="match status" value="1"/>
</dbReference>
<accession>A0A2P6TFV9</accession>
<comment type="caution">
    <text evidence="10">The sequence shown here is derived from an EMBL/GenBank/DDBJ whole genome shotgun (WGS) entry which is preliminary data.</text>
</comment>
<evidence type="ECO:0000256" key="8">
    <source>
        <dbReference type="ARBA" id="ARBA00023239"/>
    </source>
</evidence>
<dbReference type="EC" id="4.1.1.49" evidence="3"/>
<reference evidence="10 11" key="1">
    <citation type="journal article" date="2018" name="Plant J.">
        <title>Genome sequences of Chlorella sorokiniana UTEX 1602 and Micractinium conductrix SAG 241.80: implications to maltose excretion by a green alga.</title>
        <authorList>
            <person name="Arriola M.B."/>
            <person name="Velmurugan N."/>
            <person name="Zhang Y."/>
            <person name="Plunkett M.H."/>
            <person name="Hondzo H."/>
            <person name="Barney B.M."/>
        </authorList>
    </citation>
    <scope>NUCLEOTIDE SEQUENCE [LARGE SCALE GENOMIC DNA]</scope>
    <source>
        <strain evidence="11">UTEX 1602</strain>
    </source>
</reference>
<dbReference type="NCBIfam" id="NF006821">
    <property type="entry name" value="PRK09344.1-3"/>
    <property type="match status" value="1"/>
</dbReference>
<dbReference type="Gene3D" id="3.40.449.10">
    <property type="entry name" value="Phosphoenolpyruvate Carboxykinase, domain 1"/>
    <property type="match status" value="1"/>
</dbReference>
<keyword evidence="6" id="KW-0210">Decarboxylase</keyword>
<dbReference type="SUPFAM" id="SSF68923">
    <property type="entry name" value="PEP carboxykinase N-terminal domain"/>
    <property type="match status" value="1"/>
</dbReference>
<keyword evidence="5" id="KW-0547">Nucleotide-binding</keyword>
<dbReference type="NCBIfam" id="TIGR00224">
    <property type="entry name" value="pckA"/>
    <property type="match status" value="1"/>
</dbReference>
<proteinExistence type="inferred from homology"/>
<dbReference type="AlphaFoldDB" id="A0A2P6TFV9"/>
<dbReference type="InterPro" id="IPR008210">
    <property type="entry name" value="PEP_carboxykinase_N"/>
</dbReference>
<evidence type="ECO:0000256" key="3">
    <source>
        <dbReference type="ARBA" id="ARBA00012363"/>
    </source>
</evidence>
<evidence type="ECO:0000256" key="7">
    <source>
        <dbReference type="ARBA" id="ARBA00022840"/>
    </source>
</evidence>
<dbReference type="SUPFAM" id="SSF53795">
    <property type="entry name" value="PEP carboxykinase-like"/>
    <property type="match status" value="1"/>
</dbReference>
<dbReference type="NCBIfam" id="NF006820">
    <property type="entry name" value="PRK09344.1-2"/>
    <property type="match status" value="1"/>
</dbReference>
<evidence type="ECO:0000256" key="4">
    <source>
        <dbReference type="ARBA" id="ARBA00022432"/>
    </source>
</evidence>
<sequence length="531" mass="58295">MSDAGLKPVLVYHNLSPAELYEKALQYEPSSHIVAGGALATISGAKTGRSPKDKRIVREPFSEADVWWGEGSHNYEMDERTFSLNRERAVDYLNHLERLYVCDGYACWDPEARVRVRVVCARPYHALFAHNMLIRPTEEELVNFGRPDFTIYNAGAFPANRFTSYMTSETSVDVCCSKREVVILGSQYAGCMKQALFTLLNWHLPRTGVLPLNAGCCVGPAGDTAIFFGLSGTGKTTFSTDPKRRFIGDDVLGWGDRGVFNIEGGCYAKCIGLSKEREPGIHAAIQFGAVLENVTFDEDSREVDYDSSAITENTRVSYPVEFMANAQVPCVGGHPTNAVFLCCDLFGVLPPVSRLSRQQALYYFVSGFTAKATGTEIGVGQPEPTFSPCYTSTSLVWHPMKYAAMLADKLERHGTEVWLVNTGWTGGRFGVGSRLPLEYTRAVMHAIHSGALAAAQYQTLPVFNLQVPTACPGVPPELLLPSSTWADGAAYERELRQLAQRFVSNFERFLDGGGYVKPEVARSIAAAGPIL</sequence>
<evidence type="ECO:0000256" key="9">
    <source>
        <dbReference type="ARBA" id="ARBA00047371"/>
    </source>
</evidence>
<dbReference type="PANTHER" id="PTHR30031:SF0">
    <property type="entry name" value="PHOSPHOENOLPYRUVATE CARBOXYKINASE (ATP)"/>
    <property type="match status" value="1"/>
</dbReference>
<dbReference type="GO" id="GO:0006094">
    <property type="term" value="P:gluconeogenesis"/>
    <property type="evidence" value="ECO:0007669"/>
    <property type="project" value="UniProtKB-UniPathway"/>
</dbReference>
<dbReference type="GO" id="GO:0004612">
    <property type="term" value="F:phosphoenolpyruvate carboxykinase (ATP) activity"/>
    <property type="evidence" value="ECO:0007669"/>
    <property type="project" value="UniProtKB-EC"/>
</dbReference>
<keyword evidence="8" id="KW-0456">Lyase</keyword>
<dbReference type="OrthoDB" id="184182at2759"/>
<dbReference type="Gene3D" id="3.90.228.20">
    <property type="match status" value="1"/>
</dbReference>
<comment type="catalytic activity">
    <reaction evidence="9">
        <text>oxaloacetate + ATP = phosphoenolpyruvate + ADP + CO2</text>
        <dbReference type="Rhea" id="RHEA:18617"/>
        <dbReference type="ChEBI" id="CHEBI:16452"/>
        <dbReference type="ChEBI" id="CHEBI:16526"/>
        <dbReference type="ChEBI" id="CHEBI:30616"/>
        <dbReference type="ChEBI" id="CHEBI:58702"/>
        <dbReference type="ChEBI" id="CHEBI:456216"/>
        <dbReference type="EC" id="4.1.1.49"/>
    </reaction>
</comment>
<dbReference type="STRING" id="3076.A0A2P6TFV9"/>
<keyword evidence="4" id="KW-0312">Gluconeogenesis</keyword>
<comment type="similarity">
    <text evidence="2">Belongs to the phosphoenolpyruvate carboxykinase (ATP) family.</text>
</comment>
<dbReference type="PANTHER" id="PTHR30031">
    <property type="entry name" value="PHOSPHOENOLPYRUVATE CARBOXYKINASE ATP"/>
    <property type="match status" value="1"/>
</dbReference>
<dbReference type="Proteomes" id="UP000239899">
    <property type="component" value="Unassembled WGS sequence"/>
</dbReference>
<evidence type="ECO:0000313" key="11">
    <source>
        <dbReference type="Proteomes" id="UP000239899"/>
    </source>
</evidence>
<organism evidence="10 11">
    <name type="scientific">Chlorella sorokiniana</name>
    <name type="common">Freshwater green alga</name>
    <dbReference type="NCBI Taxonomy" id="3076"/>
    <lineage>
        <taxon>Eukaryota</taxon>
        <taxon>Viridiplantae</taxon>
        <taxon>Chlorophyta</taxon>
        <taxon>core chlorophytes</taxon>
        <taxon>Trebouxiophyceae</taxon>
        <taxon>Chlorellales</taxon>
        <taxon>Chlorellaceae</taxon>
        <taxon>Chlorella clade</taxon>
        <taxon>Chlorella</taxon>
    </lineage>
</organism>
<dbReference type="UniPathway" id="UPA00138"/>
<dbReference type="Gene3D" id="2.170.8.10">
    <property type="entry name" value="Phosphoenolpyruvate Carboxykinase, domain 2"/>
    <property type="match status" value="1"/>
</dbReference>
<evidence type="ECO:0000313" key="10">
    <source>
        <dbReference type="EMBL" id="PRW32994.1"/>
    </source>
</evidence>
<dbReference type="GO" id="GO:0016301">
    <property type="term" value="F:kinase activity"/>
    <property type="evidence" value="ECO:0007669"/>
    <property type="project" value="UniProtKB-KW"/>
</dbReference>
<protein>
    <recommendedName>
        <fullName evidence="3">phosphoenolpyruvate carboxykinase (ATP)</fullName>
        <ecNumber evidence="3">4.1.1.49</ecNumber>
    </recommendedName>
</protein>
<evidence type="ECO:0000256" key="6">
    <source>
        <dbReference type="ARBA" id="ARBA00022793"/>
    </source>
</evidence>
<dbReference type="EMBL" id="LHPG02000018">
    <property type="protein sequence ID" value="PRW32994.1"/>
    <property type="molecule type" value="Genomic_DNA"/>
</dbReference>
<keyword evidence="7" id="KW-0067">ATP-binding</keyword>
<name>A0A2P6TFV9_CHLSO</name>
<comment type="pathway">
    <text evidence="1">Carbohydrate biosynthesis; gluconeogenesis.</text>
</comment>
<keyword evidence="11" id="KW-1185">Reference proteome</keyword>
<evidence type="ECO:0000256" key="5">
    <source>
        <dbReference type="ARBA" id="ARBA00022741"/>
    </source>
</evidence>
<dbReference type="GO" id="GO:0005829">
    <property type="term" value="C:cytosol"/>
    <property type="evidence" value="ECO:0007669"/>
    <property type="project" value="TreeGrafter"/>
</dbReference>
<gene>
    <name evidence="10" type="ORF">C2E21_7983</name>
</gene>
<dbReference type="HAMAP" id="MF_00453">
    <property type="entry name" value="PEPCK_ATP"/>
    <property type="match status" value="1"/>
</dbReference>
<evidence type="ECO:0000256" key="1">
    <source>
        <dbReference type="ARBA" id="ARBA00004742"/>
    </source>
</evidence>
<dbReference type="Pfam" id="PF01293">
    <property type="entry name" value="PEPCK_ATP"/>
    <property type="match status" value="1"/>
</dbReference>
<dbReference type="InterPro" id="IPR013035">
    <property type="entry name" value="PEP_carboxykinase_C"/>
</dbReference>
<evidence type="ECO:0000256" key="2">
    <source>
        <dbReference type="ARBA" id="ARBA00006052"/>
    </source>
</evidence>